<protein>
    <submittedName>
        <fullName evidence="1">Uncharacterized protein</fullName>
    </submittedName>
</protein>
<dbReference type="GeneID" id="63720765"/>
<proteinExistence type="predicted"/>
<sequence length="323" mass="36256">MTQDRLRQWKFHQRTVSLEGKYSGRTVKRLNSLAWNNPVEIMEHETEHFAITVDADPSLPSLPPELVSIIWGFCQLRPPRHYTAVLDLRRGLVSSQRTLSHRKSERKAICVAVERQPSCEGKAFIVEEADRFSGVLVEFKVHDCTGFPMFMSCGSTFAVHAHTNNRPCAQSTFETLPPCRTTIEECREAAKSPRKMLFHPFLEFSNSLQIGFEAAEDILIGSREKSFSIIQEPAMLVFDKPDSLPISFVGAYSDNEDFVLQNVYVAFDSLPSTMMKPAFSSASLEGATKSVAVLHTGNGDLPGTDHTLQEWTAERPRTMQTGN</sequence>
<keyword evidence="2" id="KW-1185">Reference proteome</keyword>
<dbReference type="InParanoid" id="A0A151GGD7"/>
<reference evidence="1 2" key="1">
    <citation type="journal article" date="2016" name="Sci. Rep.">
        <title>Insights into Adaptations to a Near-Obligate Nematode Endoparasitic Lifestyle from the Finished Genome of Drechmeria coniospora.</title>
        <authorList>
            <person name="Zhang L."/>
            <person name="Zhou Z."/>
            <person name="Guo Q."/>
            <person name="Fokkens L."/>
            <person name="Miskei M."/>
            <person name="Pocsi I."/>
            <person name="Zhang W."/>
            <person name="Chen M."/>
            <person name="Wang L."/>
            <person name="Sun Y."/>
            <person name="Donzelli B.G."/>
            <person name="Gibson D.M."/>
            <person name="Nelson D.R."/>
            <person name="Luo J.G."/>
            <person name="Rep M."/>
            <person name="Liu H."/>
            <person name="Yang S."/>
            <person name="Wang J."/>
            <person name="Krasnoff S.B."/>
            <person name="Xu Y."/>
            <person name="Molnar I."/>
            <person name="Lin M."/>
        </authorList>
    </citation>
    <scope>NUCLEOTIDE SEQUENCE [LARGE SCALE GENOMIC DNA]</scope>
    <source>
        <strain evidence="1 2">ARSEF 6962</strain>
    </source>
</reference>
<dbReference type="RefSeq" id="XP_040655507.1">
    <property type="nucleotide sequence ID" value="XM_040805403.1"/>
</dbReference>
<comment type="caution">
    <text evidence="1">The sequence shown here is derived from an EMBL/GenBank/DDBJ whole genome shotgun (WGS) entry which is preliminary data.</text>
</comment>
<evidence type="ECO:0000313" key="2">
    <source>
        <dbReference type="Proteomes" id="UP000076580"/>
    </source>
</evidence>
<dbReference type="EMBL" id="LAYC01000003">
    <property type="protein sequence ID" value="KYK56155.1"/>
    <property type="molecule type" value="Genomic_DNA"/>
</dbReference>
<name>A0A151GGD7_DRECN</name>
<gene>
    <name evidence="1" type="ORF">DCS_08122</name>
</gene>
<dbReference type="AlphaFoldDB" id="A0A151GGD7"/>
<evidence type="ECO:0000313" key="1">
    <source>
        <dbReference type="EMBL" id="KYK56155.1"/>
    </source>
</evidence>
<accession>A0A151GGD7</accession>
<organism evidence="1 2">
    <name type="scientific">Drechmeria coniospora</name>
    <name type="common">Nematophagous fungus</name>
    <name type="synonym">Meria coniospora</name>
    <dbReference type="NCBI Taxonomy" id="98403"/>
    <lineage>
        <taxon>Eukaryota</taxon>
        <taxon>Fungi</taxon>
        <taxon>Dikarya</taxon>
        <taxon>Ascomycota</taxon>
        <taxon>Pezizomycotina</taxon>
        <taxon>Sordariomycetes</taxon>
        <taxon>Hypocreomycetidae</taxon>
        <taxon>Hypocreales</taxon>
        <taxon>Ophiocordycipitaceae</taxon>
        <taxon>Drechmeria</taxon>
    </lineage>
</organism>
<dbReference type="STRING" id="98403.A0A151GGD7"/>
<dbReference type="Proteomes" id="UP000076580">
    <property type="component" value="Chromosome 03"/>
</dbReference>